<sequence length="51" mass="5392">VTKECRAMAHPIMVELGDFANVVVAITISSTTAILVKHCSVPDAAPRELVS</sequence>
<organism evidence="1 2">
    <name type="scientific">Nephila pilipes</name>
    <name type="common">Giant wood spider</name>
    <name type="synonym">Nephila maculata</name>
    <dbReference type="NCBI Taxonomy" id="299642"/>
    <lineage>
        <taxon>Eukaryota</taxon>
        <taxon>Metazoa</taxon>
        <taxon>Ecdysozoa</taxon>
        <taxon>Arthropoda</taxon>
        <taxon>Chelicerata</taxon>
        <taxon>Arachnida</taxon>
        <taxon>Araneae</taxon>
        <taxon>Araneomorphae</taxon>
        <taxon>Entelegynae</taxon>
        <taxon>Araneoidea</taxon>
        <taxon>Nephilidae</taxon>
        <taxon>Nephila</taxon>
    </lineage>
</organism>
<evidence type="ECO:0000313" key="2">
    <source>
        <dbReference type="Proteomes" id="UP000887013"/>
    </source>
</evidence>
<dbReference type="EMBL" id="BMAW01123696">
    <property type="protein sequence ID" value="GFU04474.1"/>
    <property type="molecule type" value="Genomic_DNA"/>
</dbReference>
<gene>
    <name evidence="1" type="ORF">NPIL_504411</name>
</gene>
<dbReference type="Proteomes" id="UP000887013">
    <property type="component" value="Unassembled WGS sequence"/>
</dbReference>
<protein>
    <submittedName>
        <fullName evidence="1">Uncharacterized protein</fullName>
    </submittedName>
</protein>
<proteinExistence type="predicted"/>
<keyword evidence="2" id="KW-1185">Reference proteome</keyword>
<evidence type="ECO:0000313" key="1">
    <source>
        <dbReference type="EMBL" id="GFU04474.1"/>
    </source>
</evidence>
<feature type="non-terminal residue" evidence="1">
    <location>
        <position position="1"/>
    </location>
</feature>
<dbReference type="AlphaFoldDB" id="A0A8X6Q3Z9"/>
<reference evidence="1" key="1">
    <citation type="submission" date="2020-08" db="EMBL/GenBank/DDBJ databases">
        <title>Multicomponent nature underlies the extraordinary mechanical properties of spider dragline silk.</title>
        <authorList>
            <person name="Kono N."/>
            <person name="Nakamura H."/>
            <person name="Mori M."/>
            <person name="Yoshida Y."/>
            <person name="Ohtoshi R."/>
            <person name="Malay A.D."/>
            <person name="Moran D.A.P."/>
            <person name="Tomita M."/>
            <person name="Numata K."/>
            <person name="Arakawa K."/>
        </authorList>
    </citation>
    <scope>NUCLEOTIDE SEQUENCE</scope>
</reference>
<name>A0A8X6Q3Z9_NEPPI</name>
<comment type="caution">
    <text evidence="1">The sequence shown here is derived from an EMBL/GenBank/DDBJ whole genome shotgun (WGS) entry which is preliminary data.</text>
</comment>
<accession>A0A8X6Q3Z9</accession>